<dbReference type="AlphaFoldDB" id="A0A922KZE1"/>
<evidence type="ECO:0000313" key="1">
    <source>
        <dbReference type="EMBL" id="KAH9493964.1"/>
    </source>
</evidence>
<dbReference type="EMBL" id="ASGP02000008">
    <property type="protein sequence ID" value="KAH9493964.1"/>
    <property type="molecule type" value="Genomic_DNA"/>
</dbReference>
<proteinExistence type="predicted"/>
<reference evidence="1" key="1">
    <citation type="submission" date="2013-05" db="EMBL/GenBank/DDBJ databases">
        <authorList>
            <person name="Yim A.K.Y."/>
            <person name="Chan T.F."/>
            <person name="Ji K.M."/>
            <person name="Liu X.Y."/>
            <person name="Zhou J.W."/>
            <person name="Li R.Q."/>
            <person name="Yang K.Y."/>
            <person name="Li J."/>
            <person name="Li M."/>
            <person name="Law P.T.W."/>
            <person name="Wu Y.L."/>
            <person name="Cai Z.L."/>
            <person name="Qin H."/>
            <person name="Bao Y."/>
            <person name="Leung R.K.K."/>
            <person name="Ng P.K.S."/>
            <person name="Zou J."/>
            <person name="Zhong X.J."/>
            <person name="Ran P.X."/>
            <person name="Zhong N.S."/>
            <person name="Liu Z.G."/>
            <person name="Tsui S.K.W."/>
        </authorList>
    </citation>
    <scope>NUCLEOTIDE SEQUENCE</scope>
    <source>
        <strain evidence="1">Derf</strain>
        <tissue evidence="1">Whole organism</tissue>
    </source>
</reference>
<protein>
    <submittedName>
        <fullName evidence="1">Uncharacterized protein</fullName>
    </submittedName>
</protein>
<accession>A0A922KZE1</accession>
<reference evidence="1" key="2">
    <citation type="journal article" date="2022" name="Res Sq">
        <title>Comparative Genomics Reveals Insights into the Divergent Evolution of Astigmatic Mites and Household Pest Adaptations.</title>
        <authorList>
            <person name="Xiong Q."/>
            <person name="Wan A.T.-Y."/>
            <person name="Liu X.-Y."/>
            <person name="Fung C.S.-H."/>
            <person name="Xiao X."/>
            <person name="Malainual N."/>
            <person name="Hou J."/>
            <person name="Wang L."/>
            <person name="Wang M."/>
            <person name="Yang K."/>
            <person name="Cui Y."/>
            <person name="Leung E."/>
            <person name="Nong W."/>
            <person name="Shin S.-K."/>
            <person name="Au S."/>
            <person name="Jeong K.Y."/>
            <person name="Chew F.T."/>
            <person name="Hui J."/>
            <person name="Leung T.F."/>
            <person name="Tungtrongchitr A."/>
            <person name="Zhong N."/>
            <person name="Liu Z."/>
            <person name="Tsui S."/>
        </authorList>
    </citation>
    <scope>NUCLEOTIDE SEQUENCE</scope>
    <source>
        <strain evidence="1">Derf</strain>
        <tissue evidence="1">Whole organism</tissue>
    </source>
</reference>
<gene>
    <name evidence="1" type="ORF">DERF_014688</name>
</gene>
<organism evidence="1 2">
    <name type="scientific">Dermatophagoides farinae</name>
    <name type="common">American house dust mite</name>
    <dbReference type="NCBI Taxonomy" id="6954"/>
    <lineage>
        <taxon>Eukaryota</taxon>
        <taxon>Metazoa</taxon>
        <taxon>Ecdysozoa</taxon>
        <taxon>Arthropoda</taxon>
        <taxon>Chelicerata</taxon>
        <taxon>Arachnida</taxon>
        <taxon>Acari</taxon>
        <taxon>Acariformes</taxon>
        <taxon>Sarcoptiformes</taxon>
        <taxon>Astigmata</taxon>
        <taxon>Psoroptidia</taxon>
        <taxon>Analgoidea</taxon>
        <taxon>Pyroglyphidae</taxon>
        <taxon>Dermatophagoidinae</taxon>
        <taxon>Dermatophagoides</taxon>
    </lineage>
</organism>
<dbReference type="Proteomes" id="UP000790347">
    <property type="component" value="Unassembled WGS sequence"/>
</dbReference>
<evidence type="ECO:0000313" key="2">
    <source>
        <dbReference type="Proteomes" id="UP000790347"/>
    </source>
</evidence>
<name>A0A922KZE1_DERFA</name>
<sequence length="61" mass="6847">MKNIEYYGSIDGVDKSFSVIRAKYNGYNHNHSAISIIFTTATTTTTITGHSFIQIVKQKYA</sequence>
<comment type="caution">
    <text evidence="1">The sequence shown here is derived from an EMBL/GenBank/DDBJ whole genome shotgun (WGS) entry which is preliminary data.</text>
</comment>
<keyword evidence="2" id="KW-1185">Reference proteome</keyword>